<dbReference type="Proteomes" id="UP000250235">
    <property type="component" value="Unassembled WGS sequence"/>
</dbReference>
<accession>A0A2Z7D7G7</accession>
<evidence type="ECO:0000259" key="4">
    <source>
        <dbReference type="PROSITE" id="PS51774"/>
    </source>
</evidence>
<sequence>MTKHRRWEGSMKSLMSHMDPEKEDRLKWEKTEIENTVTRILKLTRSISNGNKEVKMRKKSEAAQLIQDFHKQYESLYSLYEDLRGEVKKKLDAGDGDDASSSSSSVSGSETFYTPEELNIRNDEKVGNSIAGGSREFETLDLEQTTILKDKLTSTSEVKKILEFEESGHVDKDLSVGDERGEVYTRQVMMKIRDLEGEVSRLKVEKGSLLLKLREMELELKSKEVSKMGSEVSRLEHMFKENEVCYQDRIGELEVHRDTMQTDKGGWPEERLSFEMDKQDQSKGSLLEQVESMKKEVVSVKTEKSVLEMKFNNELEETTRCSTDKIRGLELEIDSLNIKKGELEEQMIKMNQEMYESALEKQELNARISELQTDLTKSENELSAQENKFHIFQEDMSAQISFLTDQNKNLEGTFQALKDEKTSLGMELEALKKDKKRLENDVEKEKQATMELEDTINTLKSEGKNVQIKFNDPKSSSQLIERKMEEMAEEFRKQFEDKYRILSRRIRVAEQIHVENKECYQRTAQENKSLRERVNKTELGLRLVKDITLHADDVLTMLDSVALRFEECTGNFLNRISKASCELKFSKDWAMRKNKALKNVKDDLDCLLAQLDEKESEILLYRERVWKSENKIRELEKMVKEKDEGMVGLEEEKREAIRQLCVWIDYHRSRSDYYKKMLYDMNSRSRRAT</sequence>
<evidence type="ECO:0000313" key="5">
    <source>
        <dbReference type="EMBL" id="KZV53188.1"/>
    </source>
</evidence>
<evidence type="ECO:0000256" key="3">
    <source>
        <dbReference type="SAM" id="MobiDB-lite"/>
    </source>
</evidence>
<dbReference type="PROSITE" id="PS51774">
    <property type="entry name" value="NAB"/>
    <property type="match status" value="1"/>
</dbReference>
<dbReference type="Gene3D" id="1.20.5.1000">
    <property type="entry name" value="arf6 gtpase in complex with a specific effector, jip4"/>
    <property type="match status" value="1"/>
</dbReference>
<keyword evidence="6" id="KW-1185">Reference proteome</keyword>
<feature type="region of interest" description="Disordered" evidence="3">
    <location>
        <begin position="91"/>
        <end position="114"/>
    </location>
</feature>
<feature type="coiled-coil region" evidence="2">
    <location>
        <begin position="326"/>
        <end position="462"/>
    </location>
</feature>
<keyword evidence="1 2" id="KW-0175">Coiled coil</keyword>
<dbReference type="AlphaFoldDB" id="A0A2Z7D7G7"/>
<dbReference type="OrthoDB" id="10255522at2759"/>
<dbReference type="EMBL" id="KQ990526">
    <property type="protein sequence ID" value="KZV53188.1"/>
    <property type="molecule type" value="Genomic_DNA"/>
</dbReference>
<dbReference type="GO" id="GO:0003779">
    <property type="term" value="F:actin binding"/>
    <property type="evidence" value="ECO:0007669"/>
    <property type="project" value="InterPro"/>
</dbReference>
<dbReference type="GO" id="GO:0005200">
    <property type="term" value="F:structural constituent of cytoskeleton"/>
    <property type="evidence" value="ECO:0007669"/>
    <property type="project" value="TreeGrafter"/>
</dbReference>
<proteinExistence type="predicted"/>
<feature type="coiled-coil region" evidence="2">
    <location>
        <begin position="594"/>
        <end position="659"/>
    </location>
</feature>
<gene>
    <name evidence="5" type="ORF">F511_27554</name>
</gene>
<evidence type="ECO:0000313" key="6">
    <source>
        <dbReference type="Proteomes" id="UP000250235"/>
    </source>
</evidence>
<feature type="region of interest" description="Disordered" evidence="3">
    <location>
        <begin position="1"/>
        <end position="24"/>
    </location>
</feature>
<protein>
    <recommendedName>
        <fullName evidence="4">NAB domain-containing protein</fullName>
    </recommendedName>
</protein>
<feature type="compositionally biased region" description="Low complexity" evidence="3">
    <location>
        <begin position="99"/>
        <end position="109"/>
    </location>
</feature>
<dbReference type="PANTHER" id="PTHR47357:SF4">
    <property type="entry name" value="MYOSIN HEAVY CHAIN-LIKE PROTEIN"/>
    <property type="match status" value="1"/>
</dbReference>
<organism evidence="5 6">
    <name type="scientific">Dorcoceras hygrometricum</name>
    <dbReference type="NCBI Taxonomy" id="472368"/>
    <lineage>
        <taxon>Eukaryota</taxon>
        <taxon>Viridiplantae</taxon>
        <taxon>Streptophyta</taxon>
        <taxon>Embryophyta</taxon>
        <taxon>Tracheophyta</taxon>
        <taxon>Spermatophyta</taxon>
        <taxon>Magnoliopsida</taxon>
        <taxon>eudicotyledons</taxon>
        <taxon>Gunneridae</taxon>
        <taxon>Pentapetalae</taxon>
        <taxon>asterids</taxon>
        <taxon>lamiids</taxon>
        <taxon>Lamiales</taxon>
        <taxon>Gesneriaceae</taxon>
        <taxon>Didymocarpoideae</taxon>
        <taxon>Trichosporeae</taxon>
        <taxon>Loxocarpinae</taxon>
        <taxon>Dorcoceras</taxon>
    </lineage>
</organism>
<dbReference type="GO" id="GO:0005856">
    <property type="term" value="C:cytoskeleton"/>
    <property type="evidence" value="ECO:0007669"/>
    <property type="project" value="TreeGrafter"/>
</dbReference>
<reference evidence="5 6" key="1">
    <citation type="journal article" date="2015" name="Proc. Natl. Acad. Sci. U.S.A.">
        <title>The resurrection genome of Boea hygrometrica: A blueprint for survival of dehydration.</title>
        <authorList>
            <person name="Xiao L."/>
            <person name="Yang G."/>
            <person name="Zhang L."/>
            <person name="Yang X."/>
            <person name="Zhao S."/>
            <person name="Ji Z."/>
            <person name="Zhou Q."/>
            <person name="Hu M."/>
            <person name="Wang Y."/>
            <person name="Chen M."/>
            <person name="Xu Y."/>
            <person name="Jin H."/>
            <person name="Xiao X."/>
            <person name="Hu G."/>
            <person name="Bao F."/>
            <person name="Hu Y."/>
            <person name="Wan P."/>
            <person name="Li L."/>
            <person name="Deng X."/>
            <person name="Kuang T."/>
            <person name="Xiang C."/>
            <person name="Zhu J.K."/>
            <person name="Oliver M.J."/>
            <person name="He Y."/>
        </authorList>
    </citation>
    <scope>NUCLEOTIDE SEQUENCE [LARGE SCALE GENOMIC DNA]</scope>
    <source>
        <strain evidence="6">cv. XS01</strain>
    </source>
</reference>
<evidence type="ECO:0000256" key="2">
    <source>
        <dbReference type="SAM" id="Coils"/>
    </source>
</evidence>
<name>A0A2Z7D7G7_9LAMI</name>
<dbReference type="PANTHER" id="PTHR47357">
    <property type="entry name" value="COP1-INTERACTIVE PROTEIN 1"/>
    <property type="match status" value="1"/>
</dbReference>
<evidence type="ECO:0000256" key="1">
    <source>
        <dbReference type="ARBA" id="ARBA00023054"/>
    </source>
</evidence>
<dbReference type="InterPro" id="IPR011684">
    <property type="entry name" value="NAB"/>
</dbReference>
<feature type="domain" description="NAB" evidence="4">
    <location>
        <begin position="10"/>
        <end position="87"/>
    </location>
</feature>